<gene>
    <name evidence="2" type="ORF">E2C01_016618</name>
</gene>
<evidence type="ECO:0000313" key="2">
    <source>
        <dbReference type="EMBL" id="MPC23562.1"/>
    </source>
</evidence>
<organism evidence="2 3">
    <name type="scientific">Portunus trituberculatus</name>
    <name type="common">Swimming crab</name>
    <name type="synonym">Neptunus trituberculatus</name>
    <dbReference type="NCBI Taxonomy" id="210409"/>
    <lineage>
        <taxon>Eukaryota</taxon>
        <taxon>Metazoa</taxon>
        <taxon>Ecdysozoa</taxon>
        <taxon>Arthropoda</taxon>
        <taxon>Crustacea</taxon>
        <taxon>Multicrustacea</taxon>
        <taxon>Malacostraca</taxon>
        <taxon>Eumalacostraca</taxon>
        <taxon>Eucarida</taxon>
        <taxon>Decapoda</taxon>
        <taxon>Pleocyemata</taxon>
        <taxon>Brachyura</taxon>
        <taxon>Eubrachyura</taxon>
        <taxon>Portunoidea</taxon>
        <taxon>Portunidae</taxon>
        <taxon>Portuninae</taxon>
        <taxon>Portunus</taxon>
    </lineage>
</organism>
<feature type="region of interest" description="Disordered" evidence="1">
    <location>
        <begin position="1"/>
        <end position="23"/>
    </location>
</feature>
<name>A0A5B7DPJ8_PORTR</name>
<evidence type="ECO:0000313" key="3">
    <source>
        <dbReference type="Proteomes" id="UP000324222"/>
    </source>
</evidence>
<dbReference type="AlphaFoldDB" id="A0A5B7DPJ8"/>
<proteinExistence type="predicted"/>
<dbReference type="Proteomes" id="UP000324222">
    <property type="component" value="Unassembled WGS sequence"/>
</dbReference>
<evidence type="ECO:0000256" key="1">
    <source>
        <dbReference type="SAM" id="MobiDB-lite"/>
    </source>
</evidence>
<accession>A0A5B7DPJ8</accession>
<protein>
    <submittedName>
        <fullName evidence="2">Uncharacterized protein</fullName>
    </submittedName>
</protein>
<comment type="caution">
    <text evidence="2">The sequence shown here is derived from an EMBL/GenBank/DDBJ whole genome shotgun (WGS) entry which is preliminary data.</text>
</comment>
<keyword evidence="3" id="KW-1185">Reference proteome</keyword>
<dbReference type="EMBL" id="VSRR010001224">
    <property type="protein sequence ID" value="MPC23562.1"/>
    <property type="molecule type" value="Genomic_DNA"/>
</dbReference>
<reference evidence="2 3" key="1">
    <citation type="submission" date="2019-05" db="EMBL/GenBank/DDBJ databases">
        <title>Another draft genome of Portunus trituberculatus and its Hox gene families provides insights of decapod evolution.</title>
        <authorList>
            <person name="Jeong J.-H."/>
            <person name="Song I."/>
            <person name="Kim S."/>
            <person name="Choi T."/>
            <person name="Kim D."/>
            <person name="Ryu S."/>
            <person name="Kim W."/>
        </authorList>
    </citation>
    <scope>NUCLEOTIDE SEQUENCE [LARGE SCALE GENOMIC DNA]</scope>
    <source>
        <tissue evidence="2">Muscle</tissue>
    </source>
</reference>
<sequence length="265" mass="28801">MPRHGAAVHARGETKNAMTPPPGPASVWHYPPSLPVYGTTTPLCQCMAPPPLSASVWHHHPSLPVYGTTTSPCQCVALPSLAASVWHHHPSLPVYGITTPLCQCVAPPPLLASVWHNHLSLPVCGTATSPCQCVALPPLPASMWHHHHCTARYTAGLADGRCSTRCATGQHSTEHCRVAPRRKNPHRYFRHVGTGRLSRKFHPVATCLLRQRRAARRAARGRVLDRAMLVLGRCCSPPSVEEKKVFSCSQARETPDSISIDNVIA</sequence>